<proteinExistence type="predicted"/>
<dbReference type="RefSeq" id="XP_009054689.1">
    <property type="nucleotide sequence ID" value="XM_009056441.1"/>
</dbReference>
<evidence type="ECO:0000313" key="3">
    <source>
        <dbReference type="Proteomes" id="UP000030746"/>
    </source>
</evidence>
<protein>
    <submittedName>
        <fullName evidence="2">Uncharacterized protein</fullName>
    </submittedName>
</protein>
<evidence type="ECO:0000256" key="1">
    <source>
        <dbReference type="SAM" id="MobiDB-lite"/>
    </source>
</evidence>
<reference evidence="2 3" key="1">
    <citation type="journal article" date="2013" name="Nature">
        <title>Insights into bilaterian evolution from three spiralian genomes.</title>
        <authorList>
            <person name="Simakov O."/>
            <person name="Marletaz F."/>
            <person name="Cho S.J."/>
            <person name="Edsinger-Gonzales E."/>
            <person name="Havlak P."/>
            <person name="Hellsten U."/>
            <person name="Kuo D.H."/>
            <person name="Larsson T."/>
            <person name="Lv J."/>
            <person name="Arendt D."/>
            <person name="Savage R."/>
            <person name="Osoegawa K."/>
            <person name="de Jong P."/>
            <person name="Grimwood J."/>
            <person name="Chapman J.A."/>
            <person name="Shapiro H."/>
            <person name="Aerts A."/>
            <person name="Otillar R.P."/>
            <person name="Terry A.Y."/>
            <person name="Boore J.L."/>
            <person name="Grigoriev I.V."/>
            <person name="Lindberg D.R."/>
            <person name="Seaver E.C."/>
            <person name="Weisblat D.A."/>
            <person name="Putnam N.H."/>
            <person name="Rokhsar D.S."/>
        </authorList>
    </citation>
    <scope>NUCLEOTIDE SEQUENCE [LARGE SCALE GENOMIC DNA]</scope>
</reference>
<evidence type="ECO:0000313" key="2">
    <source>
        <dbReference type="EMBL" id="ESO94623.1"/>
    </source>
</evidence>
<accession>V3ZT49</accession>
<dbReference type="GeneID" id="20243948"/>
<feature type="region of interest" description="Disordered" evidence="1">
    <location>
        <begin position="71"/>
        <end position="119"/>
    </location>
</feature>
<gene>
    <name evidence="2" type="ORF">LOTGIDRAFT_176719</name>
</gene>
<name>V3ZT49_LOTGI</name>
<dbReference type="Proteomes" id="UP000030746">
    <property type="component" value="Unassembled WGS sequence"/>
</dbReference>
<dbReference type="KEGG" id="lgi:LOTGIDRAFT_176719"/>
<dbReference type="AlphaFoldDB" id="V3ZT49"/>
<dbReference type="OrthoDB" id="26681at2759"/>
<organism evidence="2 3">
    <name type="scientific">Lottia gigantea</name>
    <name type="common">Giant owl limpet</name>
    <dbReference type="NCBI Taxonomy" id="225164"/>
    <lineage>
        <taxon>Eukaryota</taxon>
        <taxon>Metazoa</taxon>
        <taxon>Spiralia</taxon>
        <taxon>Lophotrochozoa</taxon>
        <taxon>Mollusca</taxon>
        <taxon>Gastropoda</taxon>
        <taxon>Patellogastropoda</taxon>
        <taxon>Lottioidea</taxon>
        <taxon>Lottiidae</taxon>
        <taxon>Lottia</taxon>
    </lineage>
</organism>
<dbReference type="EMBL" id="KB201797">
    <property type="protein sequence ID" value="ESO94623.1"/>
    <property type="molecule type" value="Genomic_DNA"/>
</dbReference>
<feature type="compositionally biased region" description="Low complexity" evidence="1">
    <location>
        <begin position="100"/>
        <end position="119"/>
    </location>
</feature>
<dbReference type="CTD" id="20243948"/>
<keyword evidence="3" id="KW-1185">Reference proteome</keyword>
<sequence length="272" mass="30579">MKSDINKHCQQNDINSIQCTSTPVAINSNNSNRPIDLDVQEVNFDLEDLPSKSPGTPMFLAAQQFEDLNCSEDDRSTMSRSSSASIEDLSAIGQRRDRQNSLSQSRSSFSIYSSDSNSDLNLAAAPSRRDSMIQSENVQRALDNLGLQRIYIKDTIEQSEELCQNLLIVLLTLMWKGVDNSDPNAWKERGQVFASLDIINCSHVLVRPKDELKRRLLEMMLHSCASDINDSAQAMASHTMNALQLIQIVHHFLTDAEEDPSDLRYSERVSIE</sequence>